<feature type="transmembrane region" description="Helical" evidence="1">
    <location>
        <begin position="12"/>
        <end position="31"/>
    </location>
</feature>
<dbReference type="Proteomes" id="UP001499915">
    <property type="component" value="Unassembled WGS sequence"/>
</dbReference>
<name>A0ABN1I1V9_9GAMM</name>
<evidence type="ECO:0000313" key="2">
    <source>
        <dbReference type="EMBL" id="GAA0681818.1"/>
    </source>
</evidence>
<keyword evidence="1" id="KW-0472">Membrane</keyword>
<dbReference type="RefSeq" id="WP_343801253.1">
    <property type="nucleotide sequence ID" value="NZ_BAAAET010000001.1"/>
</dbReference>
<sequence>MDSVFVEQLKRIRYLTVLLFLLNVVALALAAANGSSITLVVLLIVLLLATTLLMVVLRSRSMVWAVTRAQEPVLALDPNTGIATESWYRHMLALECRRSVREFAPLTVLRIHLGEQVRREHLLELVRVLGEEFSRPGDLIGWEQGCVIGAVLPSTNENARKLVERCFARVQGHELTATLPLRIVAKTFQPRGELSLGKVQQHLEQQLQEALQQPPGVFFKAEESNEPASPGMMYTDQ</sequence>
<accession>A0ABN1I1V9</accession>
<comment type="caution">
    <text evidence="2">The sequence shown here is derived from an EMBL/GenBank/DDBJ whole genome shotgun (WGS) entry which is preliminary data.</text>
</comment>
<keyword evidence="1" id="KW-1133">Transmembrane helix</keyword>
<evidence type="ECO:0000313" key="3">
    <source>
        <dbReference type="Proteomes" id="UP001499915"/>
    </source>
</evidence>
<organism evidence="2 3">
    <name type="scientific">Marinobacterium maritimum</name>
    <dbReference type="NCBI Taxonomy" id="500162"/>
    <lineage>
        <taxon>Bacteria</taxon>
        <taxon>Pseudomonadati</taxon>
        <taxon>Pseudomonadota</taxon>
        <taxon>Gammaproteobacteria</taxon>
        <taxon>Oceanospirillales</taxon>
        <taxon>Oceanospirillaceae</taxon>
        <taxon>Marinobacterium</taxon>
    </lineage>
</organism>
<gene>
    <name evidence="2" type="ORF">GCM10009104_03200</name>
</gene>
<dbReference type="EMBL" id="BAAAET010000001">
    <property type="protein sequence ID" value="GAA0681818.1"/>
    <property type="molecule type" value="Genomic_DNA"/>
</dbReference>
<evidence type="ECO:0000256" key="1">
    <source>
        <dbReference type="SAM" id="Phobius"/>
    </source>
</evidence>
<evidence type="ECO:0008006" key="4">
    <source>
        <dbReference type="Google" id="ProtNLM"/>
    </source>
</evidence>
<feature type="transmembrane region" description="Helical" evidence="1">
    <location>
        <begin position="37"/>
        <end position="57"/>
    </location>
</feature>
<proteinExistence type="predicted"/>
<reference evidence="2 3" key="1">
    <citation type="journal article" date="2019" name="Int. J. Syst. Evol. Microbiol.">
        <title>The Global Catalogue of Microorganisms (GCM) 10K type strain sequencing project: providing services to taxonomists for standard genome sequencing and annotation.</title>
        <authorList>
            <consortium name="The Broad Institute Genomics Platform"/>
            <consortium name="The Broad Institute Genome Sequencing Center for Infectious Disease"/>
            <person name="Wu L."/>
            <person name="Ma J."/>
        </authorList>
    </citation>
    <scope>NUCLEOTIDE SEQUENCE [LARGE SCALE GENOMIC DNA]</scope>
    <source>
        <strain evidence="2 3">JCM 15134</strain>
    </source>
</reference>
<protein>
    <recommendedName>
        <fullName evidence="4">GGDEF domain-containing protein</fullName>
    </recommendedName>
</protein>
<keyword evidence="1" id="KW-0812">Transmembrane</keyword>
<keyword evidence="3" id="KW-1185">Reference proteome</keyword>